<dbReference type="EMBL" id="BDSP01000218">
    <property type="protein sequence ID" value="GAX24942.1"/>
    <property type="molecule type" value="Genomic_DNA"/>
</dbReference>
<dbReference type="InterPro" id="IPR011889">
    <property type="entry name" value="Liste_lipo_26"/>
</dbReference>
<dbReference type="InParanoid" id="A0A1Z5KFS3"/>
<dbReference type="NCBIfam" id="TIGR02167">
    <property type="entry name" value="Liste_lipo_26"/>
    <property type="match status" value="4"/>
</dbReference>
<proteinExistence type="predicted"/>
<comment type="caution">
    <text evidence="1">The sequence shown here is derived from an EMBL/GenBank/DDBJ whole genome shotgun (WGS) entry which is preliminary data.</text>
</comment>
<reference evidence="1 2" key="1">
    <citation type="journal article" date="2015" name="Plant Cell">
        <title>Oil accumulation by the oleaginous diatom Fistulifera solaris as revealed by the genome and transcriptome.</title>
        <authorList>
            <person name="Tanaka T."/>
            <person name="Maeda Y."/>
            <person name="Veluchamy A."/>
            <person name="Tanaka M."/>
            <person name="Abida H."/>
            <person name="Marechal E."/>
            <person name="Bowler C."/>
            <person name="Muto M."/>
            <person name="Sunaga Y."/>
            <person name="Tanaka M."/>
            <person name="Yoshino T."/>
            <person name="Taniguchi T."/>
            <person name="Fukuda Y."/>
            <person name="Nemoto M."/>
            <person name="Matsumoto M."/>
            <person name="Wong P.S."/>
            <person name="Aburatani S."/>
            <person name="Fujibuchi W."/>
        </authorList>
    </citation>
    <scope>NUCLEOTIDE SEQUENCE [LARGE SCALE GENOMIC DNA]</scope>
    <source>
        <strain evidence="1 2">JPCC DA0580</strain>
    </source>
</reference>
<dbReference type="OrthoDB" id="46591at2759"/>
<accession>A0A1Z5KFS3</accession>
<dbReference type="Pfam" id="PF03382">
    <property type="entry name" value="DUF285"/>
    <property type="match status" value="2"/>
</dbReference>
<dbReference type="Proteomes" id="UP000198406">
    <property type="component" value="Unassembled WGS sequence"/>
</dbReference>
<evidence type="ECO:0000313" key="1">
    <source>
        <dbReference type="EMBL" id="GAX24942.1"/>
    </source>
</evidence>
<protein>
    <recommendedName>
        <fullName evidence="3">BspA family leucine-rich repeat surface protein</fullName>
    </recommendedName>
</protein>
<evidence type="ECO:0008006" key="3">
    <source>
        <dbReference type="Google" id="ProtNLM"/>
    </source>
</evidence>
<name>A0A1Z5KFS3_FISSO</name>
<gene>
    <name evidence="1" type="ORF">FisN_2Lu272</name>
</gene>
<dbReference type="AlphaFoldDB" id="A0A1Z5KFS3"/>
<organism evidence="1 2">
    <name type="scientific">Fistulifera solaris</name>
    <name type="common">Oleaginous diatom</name>
    <dbReference type="NCBI Taxonomy" id="1519565"/>
    <lineage>
        <taxon>Eukaryota</taxon>
        <taxon>Sar</taxon>
        <taxon>Stramenopiles</taxon>
        <taxon>Ochrophyta</taxon>
        <taxon>Bacillariophyta</taxon>
        <taxon>Bacillariophyceae</taxon>
        <taxon>Bacillariophycidae</taxon>
        <taxon>Naviculales</taxon>
        <taxon>Naviculaceae</taxon>
        <taxon>Fistulifera</taxon>
    </lineage>
</organism>
<keyword evidence="2" id="KW-1185">Reference proteome</keyword>
<evidence type="ECO:0000313" key="2">
    <source>
        <dbReference type="Proteomes" id="UP000198406"/>
    </source>
</evidence>
<dbReference type="InterPro" id="IPR005046">
    <property type="entry name" value="DUF285"/>
</dbReference>
<sequence length="252" mass="28222">MDGYQSFFFFLDRNNFFLNCHDRNPCPNGRRAFANKNDLGNAINDYENSPSEPKPNCWDVSQVTDFSQIFRYSGFNEPIGAWDTSGVTDMSEMFVAATAFNQRIGSWDTSNVTSMAFMFAGAQSFNQDIGGWDTAKVTNMRGMFLGYFDSAPVTDSLDMFNQDISRWDTSAVTSMEMMFSFSNAFNQDISDWDTAKVNDMDSMFENAGAFNQDLCAWKVVSAGASKTNMFTGTSCLHPETPEDNKFCVTCPA</sequence>